<evidence type="ECO:0000256" key="12">
    <source>
        <dbReference type="ARBA" id="ARBA00034078"/>
    </source>
</evidence>
<dbReference type="FunFam" id="3.10.20.740:FF:000003">
    <property type="entry name" value="Formate dehydrogenase subunit alpha"/>
    <property type="match status" value="1"/>
</dbReference>
<dbReference type="Pfam" id="PF12838">
    <property type="entry name" value="Fer4_7"/>
    <property type="match status" value="1"/>
</dbReference>
<keyword evidence="6" id="KW-0001">2Fe-2S</keyword>
<dbReference type="GO" id="GO:0003954">
    <property type="term" value="F:NADH dehydrogenase activity"/>
    <property type="evidence" value="ECO:0007669"/>
    <property type="project" value="TreeGrafter"/>
</dbReference>
<dbReference type="Pfam" id="PF04879">
    <property type="entry name" value="Molybdop_Fe4S4"/>
    <property type="match status" value="1"/>
</dbReference>
<dbReference type="RefSeq" id="WP_021295097.1">
    <property type="nucleotide sequence ID" value="NZ_AURB01000038.1"/>
</dbReference>
<dbReference type="PANTHER" id="PTHR43105:SF14">
    <property type="entry name" value="FORMATE DEHYDROGENASE H"/>
    <property type="match status" value="1"/>
</dbReference>
<dbReference type="GO" id="GO:0043546">
    <property type="term" value="F:molybdopterin cofactor binding"/>
    <property type="evidence" value="ECO:0007669"/>
    <property type="project" value="InterPro"/>
</dbReference>
<comment type="cofactor">
    <cofactor evidence="1">
        <name>Mo-bis(molybdopterin guanine dinucleotide)</name>
        <dbReference type="ChEBI" id="CHEBI:60539"/>
    </cofactor>
</comment>
<dbReference type="InterPro" id="IPR006655">
    <property type="entry name" value="Mopterin_OxRdtase_prok_CS"/>
</dbReference>
<dbReference type="InterPro" id="IPR006656">
    <property type="entry name" value="Mopterin_OxRdtase"/>
</dbReference>
<reference evidence="14" key="1">
    <citation type="journal article" date="2022" name="G3 (Bethesda)">
        <title>Unveiling the complete genome sequence of Alicyclobacillus acidoterrestris DSM 3922T, a taint-producing strain.</title>
        <authorList>
            <person name="Leonardo I.C."/>
            <person name="Barreto Crespo M.T."/>
            <person name="Gaspar F.B."/>
        </authorList>
    </citation>
    <scope>NUCLEOTIDE SEQUENCE [LARGE SCALE GENOMIC DNA]</scope>
    <source>
        <strain evidence="14">DSM 3922</strain>
    </source>
</reference>
<evidence type="ECO:0000256" key="7">
    <source>
        <dbReference type="ARBA" id="ARBA00022723"/>
    </source>
</evidence>
<dbReference type="PIRSF" id="PIRSF036643">
    <property type="entry name" value="FDH_alpha"/>
    <property type="match status" value="1"/>
</dbReference>
<dbReference type="NCBIfam" id="TIGR01591">
    <property type="entry name" value="Fdh-alpha"/>
    <property type="match status" value="1"/>
</dbReference>
<comment type="similarity">
    <text evidence="3">In the C-terminal section; belongs to the prokaryotic molybdopterin-containing oxidoreductase family.</text>
</comment>
<dbReference type="Gene3D" id="3.40.228.10">
    <property type="entry name" value="Dimethylsulfoxide Reductase, domain 2"/>
    <property type="match status" value="1"/>
</dbReference>
<dbReference type="Gene3D" id="2.40.40.20">
    <property type="match status" value="1"/>
</dbReference>
<dbReference type="InterPro" id="IPR006963">
    <property type="entry name" value="Mopterin_OxRdtase_4Fe-4S_dom"/>
</dbReference>
<keyword evidence="10" id="KW-0408">Iron</keyword>
<dbReference type="CDD" id="cd02753">
    <property type="entry name" value="MopB_Formate-Dh-H"/>
    <property type="match status" value="1"/>
</dbReference>
<dbReference type="GO" id="GO:0051537">
    <property type="term" value="F:2 iron, 2 sulfur cluster binding"/>
    <property type="evidence" value="ECO:0007669"/>
    <property type="project" value="UniProtKB-KW"/>
</dbReference>
<dbReference type="InterPro" id="IPR006657">
    <property type="entry name" value="MoPterin_dinucl-bd_dom"/>
</dbReference>
<dbReference type="SUPFAM" id="SSF54862">
    <property type="entry name" value="4Fe-4S ferredoxins"/>
    <property type="match status" value="1"/>
</dbReference>
<dbReference type="PROSITE" id="PS51669">
    <property type="entry name" value="4FE4S_MOW_BIS_MGD"/>
    <property type="match status" value="1"/>
</dbReference>
<organism evidence="13 14">
    <name type="scientific">Alicyclobacillus acidoterrestris (strain ATCC 49025 / DSM 3922 / CIP 106132 / NCIMB 13137 / GD3B)</name>
    <dbReference type="NCBI Taxonomy" id="1356854"/>
    <lineage>
        <taxon>Bacteria</taxon>
        <taxon>Bacillati</taxon>
        <taxon>Bacillota</taxon>
        <taxon>Bacilli</taxon>
        <taxon>Bacillales</taxon>
        <taxon>Alicyclobacillaceae</taxon>
        <taxon>Alicyclobacillus</taxon>
    </lineage>
</organism>
<dbReference type="GO" id="GO:0015942">
    <property type="term" value="P:formate metabolic process"/>
    <property type="evidence" value="ECO:0007669"/>
    <property type="project" value="InterPro"/>
</dbReference>
<comment type="cofactor">
    <cofactor evidence="2">
        <name>[4Fe-4S] cluster</name>
        <dbReference type="ChEBI" id="CHEBI:49883"/>
    </cofactor>
</comment>
<evidence type="ECO:0000256" key="6">
    <source>
        <dbReference type="ARBA" id="ARBA00022714"/>
    </source>
</evidence>
<dbReference type="PROSITE" id="PS51379">
    <property type="entry name" value="4FE4S_FER_2"/>
    <property type="match status" value="2"/>
</dbReference>
<dbReference type="SMART" id="SM00926">
    <property type="entry name" value="Molybdop_Fe4S4"/>
    <property type="match status" value="1"/>
</dbReference>
<dbReference type="Proteomes" id="UP000829401">
    <property type="component" value="Chromosome"/>
</dbReference>
<dbReference type="InterPro" id="IPR036010">
    <property type="entry name" value="2Fe-2S_ferredoxin-like_sf"/>
</dbReference>
<dbReference type="InterPro" id="IPR006478">
    <property type="entry name" value="Formate_DH_asu"/>
</dbReference>
<dbReference type="FunFam" id="3.40.228.10:FF:000002">
    <property type="entry name" value="Formate dehydrogenase subunit alpha"/>
    <property type="match status" value="1"/>
</dbReference>
<dbReference type="eggNOG" id="COG3383">
    <property type="taxonomic scope" value="Bacteria"/>
</dbReference>
<keyword evidence="7" id="KW-0479">Metal-binding</keyword>
<dbReference type="Gene3D" id="2.20.25.90">
    <property type="entry name" value="ADC-like domains"/>
    <property type="match status" value="1"/>
</dbReference>
<dbReference type="CDD" id="cd00207">
    <property type="entry name" value="fer2"/>
    <property type="match status" value="1"/>
</dbReference>
<dbReference type="GO" id="GO:0022904">
    <property type="term" value="P:respiratory electron transport chain"/>
    <property type="evidence" value="ECO:0007669"/>
    <property type="project" value="TreeGrafter"/>
</dbReference>
<keyword evidence="9 13" id="KW-0560">Oxidoreductase</keyword>
<gene>
    <name evidence="13" type="primary">fdhF</name>
    <name evidence="13" type="ORF">K1I37_02240</name>
</gene>
<dbReference type="GO" id="GO:0046872">
    <property type="term" value="F:metal ion binding"/>
    <property type="evidence" value="ECO:0007669"/>
    <property type="project" value="UniProtKB-KW"/>
</dbReference>
<dbReference type="EMBL" id="CP080467">
    <property type="protein sequence ID" value="UNO49397.1"/>
    <property type="molecule type" value="Genomic_DNA"/>
</dbReference>
<evidence type="ECO:0000256" key="4">
    <source>
        <dbReference type="ARBA" id="ARBA00022485"/>
    </source>
</evidence>
<dbReference type="InterPro" id="IPR001041">
    <property type="entry name" value="2Fe-2S_ferredoxin-type"/>
</dbReference>
<dbReference type="SUPFAM" id="SSF50692">
    <property type="entry name" value="ADC-like"/>
    <property type="match status" value="1"/>
</dbReference>
<dbReference type="Pfam" id="PF13510">
    <property type="entry name" value="Fer2_4"/>
    <property type="match status" value="1"/>
</dbReference>
<dbReference type="InterPro" id="IPR041924">
    <property type="entry name" value="Formate_Dh-H_N"/>
</dbReference>
<dbReference type="Pfam" id="PF01568">
    <property type="entry name" value="Molydop_binding"/>
    <property type="match status" value="1"/>
</dbReference>
<dbReference type="GO" id="GO:0016020">
    <property type="term" value="C:membrane"/>
    <property type="evidence" value="ECO:0007669"/>
    <property type="project" value="TreeGrafter"/>
</dbReference>
<accession>T0C997</accession>
<dbReference type="Gene3D" id="3.10.20.740">
    <property type="match status" value="1"/>
</dbReference>
<dbReference type="Pfam" id="PF10588">
    <property type="entry name" value="NADH-G_4Fe-4S_3"/>
    <property type="match status" value="1"/>
</dbReference>
<keyword evidence="5" id="KW-0500">Molybdenum</keyword>
<dbReference type="Gene3D" id="3.30.70.20">
    <property type="match status" value="1"/>
</dbReference>
<dbReference type="InterPro" id="IPR050123">
    <property type="entry name" value="Prok_molybdopt-oxidoreductase"/>
</dbReference>
<proteinExistence type="inferred from homology"/>
<evidence type="ECO:0000256" key="11">
    <source>
        <dbReference type="ARBA" id="ARBA00023014"/>
    </source>
</evidence>
<dbReference type="InterPro" id="IPR009010">
    <property type="entry name" value="Asp_de-COase-like_dom_sf"/>
</dbReference>
<name>T0C997_ALIAG</name>
<dbReference type="PANTHER" id="PTHR43105">
    <property type="entry name" value="RESPIRATORY NITRATE REDUCTASE"/>
    <property type="match status" value="1"/>
</dbReference>
<evidence type="ECO:0000256" key="8">
    <source>
        <dbReference type="ARBA" id="ARBA00022737"/>
    </source>
</evidence>
<dbReference type="PROSITE" id="PS51839">
    <property type="entry name" value="4FE4S_HC3"/>
    <property type="match status" value="1"/>
</dbReference>
<dbReference type="InterPro" id="IPR017900">
    <property type="entry name" value="4Fe4S_Fe_S_CS"/>
</dbReference>
<dbReference type="InterPro" id="IPR017896">
    <property type="entry name" value="4Fe4S_Fe-S-bd"/>
</dbReference>
<dbReference type="PROSITE" id="PS00198">
    <property type="entry name" value="4FE4S_FER_1"/>
    <property type="match status" value="1"/>
</dbReference>
<keyword evidence="14" id="KW-1185">Reference proteome</keyword>
<dbReference type="FunFam" id="2.40.40.20:FF:000005">
    <property type="entry name" value="Periplasmic nitrate reductase"/>
    <property type="match status" value="1"/>
</dbReference>
<evidence type="ECO:0000313" key="14">
    <source>
        <dbReference type="Proteomes" id="UP000829401"/>
    </source>
</evidence>
<dbReference type="PROSITE" id="PS00932">
    <property type="entry name" value="MOLYBDOPTERIN_PROK_3"/>
    <property type="match status" value="1"/>
</dbReference>
<dbReference type="GO" id="GO:0051539">
    <property type="term" value="F:4 iron, 4 sulfur cluster binding"/>
    <property type="evidence" value="ECO:0007669"/>
    <property type="project" value="UniProtKB-KW"/>
</dbReference>
<dbReference type="OrthoDB" id="9805142at2"/>
<dbReference type="SMART" id="SM00929">
    <property type="entry name" value="NADH-G_4Fe-4S_3"/>
    <property type="match status" value="1"/>
</dbReference>
<evidence type="ECO:0000256" key="9">
    <source>
        <dbReference type="ARBA" id="ARBA00023002"/>
    </source>
</evidence>
<dbReference type="EC" id="1.17.1.9" evidence="13"/>
<dbReference type="AlphaFoldDB" id="T0C997"/>
<dbReference type="FunFam" id="3.30.70.20:FF:000032">
    <property type="entry name" value="Formate dehydrogenase, alpha subunit"/>
    <property type="match status" value="1"/>
</dbReference>
<accession>A0A9E6ZH42</accession>
<dbReference type="FunFam" id="2.20.25.90:FF:000001">
    <property type="entry name" value="Formate dehydrogenase subunit alpha"/>
    <property type="match status" value="1"/>
</dbReference>
<keyword evidence="4" id="KW-0004">4Fe-4S</keyword>
<sequence>MRNSSTLKVKFAVSIDGKEYDAYDGQTILETMIQHGIDHPHVCYHPNLGPIQTCDTCMVETDGELVRACSTKVQPGMSIETTTRLATAARTEAMDRILENHMLYCTVCDNNNGNCTLHNTAELMKIEHQKYPYRPKGYEKDMSNPFYRYDPDQCILCGRCVEACQDLQVNETLSIDWERDMPRVIWDNDVPIDESSCVSCGHCVSVCPTNALMEKSMLGEAGFLSGIPTDVLNPMINLVKEVEPGYGGIFAVSEVESAMREHRIKKTKTVCTFCGTGCSFDVWTKGRKILKIEPTEKAPVNGISTCVKGKFGWDFVNSEERLTKPLIRRGDSFYEATWDEALDLIAKKFQEIKQKYGPDAFGFISSSKVTNEENYLMQKLARAVIGTNNIDNCSRYCQSPATDGLMRTVGIGGDVGTIKDIAGAGLVIIIGANPAEAHPVLATRVKRAQKLNGKKLMVVDLRKNEMAERADLFVHPKPGTDHVWLSAVTKYIIDSGWHDQSFISEKVNGFNDFVQSLKQFTLEYAEEMTGISKDTLIHMAEMIHEADGVAILWAMGVTQQRGASETSAAISNLLLTTGNYARPNAGAYPLRGHNNVQGACDFGTLPNWLPGYQLVSDPVARERVAAVWGTPVPETSGMDNQVMVQAILNGQLKAMYLMGEDMAWVDVNANHIHKALSQLDFFVVQDVFFSKTAQFADVILPASPSLEKEGTFTNTERRIQRLYQALPTLGDSKPDWQIICEVANRLGANWNYNHPSEIMDEAARVAPIFAGVSYERLEGYKSLLWPVLPDGTDTPLLYTDGFGFEDKKAKFAPANWVPPTQATEEYDLHLNNGRLLEHFHETNMTSRSTGIMKKVPDTFVEISPELAKERGISEGALVRLESPYGQVKLRVTITDRVQGKEIYVPMNSASEESAVNLLTGSGVDTRTNTPAFKDTYVKMQVLRDKGEGPIPRNNPRFGKRNPQQGVEVHRKWNRPGYIPVEKRAWEVVTSGTANHQD</sequence>
<evidence type="ECO:0000256" key="3">
    <source>
        <dbReference type="ARBA" id="ARBA00007023"/>
    </source>
</evidence>
<dbReference type="KEGG" id="aaco:K1I37_02240"/>
<dbReference type="GO" id="GO:0008863">
    <property type="term" value="F:formate dehydrogenase (NAD+) activity"/>
    <property type="evidence" value="ECO:0007669"/>
    <property type="project" value="UniProtKB-EC"/>
</dbReference>
<evidence type="ECO:0000256" key="2">
    <source>
        <dbReference type="ARBA" id="ARBA00001966"/>
    </source>
</evidence>
<dbReference type="Pfam" id="PF00384">
    <property type="entry name" value="Molybdopterin"/>
    <property type="match status" value="1"/>
</dbReference>
<evidence type="ECO:0000313" key="13">
    <source>
        <dbReference type="EMBL" id="UNO49397.1"/>
    </source>
</evidence>
<dbReference type="InterPro" id="IPR019574">
    <property type="entry name" value="NADH_UbQ_OxRdtase_Gsu_4Fe4S-bd"/>
</dbReference>
<protein>
    <submittedName>
        <fullName evidence="13">Formate dehydrogenase subunit alpha</fullName>
        <ecNumber evidence="13">1.17.1.9</ecNumber>
    </submittedName>
</protein>
<comment type="cofactor">
    <cofactor evidence="12">
        <name>[2Fe-2S] cluster</name>
        <dbReference type="ChEBI" id="CHEBI:190135"/>
    </cofactor>
</comment>
<evidence type="ECO:0000256" key="1">
    <source>
        <dbReference type="ARBA" id="ARBA00001942"/>
    </source>
</evidence>
<dbReference type="Gene3D" id="3.40.50.740">
    <property type="match status" value="1"/>
</dbReference>
<dbReference type="SUPFAM" id="SSF53706">
    <property type="entry name" value="Formate dehydrogenase/DMSO reductase, domains 1-3"/>
    <property type="match status" value="1"/>
</dbReference>
<keyword evidence="11" id="KW-0411">Iron-sulfur</keyword>
<keyword evidence="8" id="KW-0677">Repeat</keyword>
<dbReference type="PROSITE" id="PS51085">
    <property type="entry name" value="2FE2S_FER_2"/>
    <property type="match status" value="1"/>
</dbReference>
<evidence type="ECO:0000256" key="10">
    <source>
        <dbReference type="ARBA" id="ARBA00023004"/>
    </source>
</evidence>
<evidence type="ECO:0000256" key="5">
    <source>
        <dbReference type="ARBA" id="ARBA00022505"/>
    </source>
</evidence>
<dbReference type="SUPFAM" id="SSF54292">
    <property type="entry name" value="2Fe-2S ferredoxin-like"/>
    <property type="match status" value="1"/>
</dbReference>
<dbReference type="STRING" id="1356854.N007_19675"/>